<reference evidence="3 4" key="1">
    <citation type="journal article" date="2021" name="Nat. Commun.">
        <title>Genetic determinants of endophytism in the Arabidopsis root mycobiome.</title>
        <authorList>
            <person name="Mesny F."/>
            <person name="Miyauchi S."/>
            <person name="Thiergart T."/>
            <person name="Pickel B."/>
            <person name="Atanasova L."/>
            <person name="Karlsson M."/>
            <person name="Huettel B."/>
            <person name="Barry K.W."/>
            <person name="Haridas S."/>
            <person name="Chen C."/>
            <person name="Bauer D."/>
            <person name="Andreopoulos W."/>
            <person name="Pangilinan J."/>
            <person name="LaButti K."/>
            <person name="Riley R."/>
            <person name="Lipzen A."/>
            <person name="Clum A."/>
            <person name="Drula E."/>
            <person name="Henrissat B."/>
            <person name="Kohler A."/>
            <person name="Grigoriev I.V."/>
            <person name="Martin F.M."/>
            <person name="Hacquard S."/>
        </authorList>
    </citation>
    <scope>NUCLEOTIDE SEQUENCE [LARGE SCALE GENOMIC DNA]</scope>
    <source>
        <strain evidence="3 4">MPI-CAGE-CH-0241</strain>
    </source>
</reference>
<evidence type="ECO:0000256" key="1">
    <source>
        <dbReference type="SAM" id="MobiDB-lite"/>
    </source>
</evidence>
<feature type="compositionally biased region" description="Basic and acidic residues" evidence="1">
    <location>
        <begin position="505"/>
        <end position="517"/>
    </location>
</feature>
<dbReference type="Proteomes" id="UP000777438">
    <property type="component" value="Unassembled WGS sequence"/>
</dbReference>
<sequence length="1119" mass="126610">MLRTRPKWPNAQECCGREIQTTRLGRKRAWWAQGSVFDKFEQDIQPEIETFLRNADLKDVEIFFRIYMIGKNEETSRPTIMVCCADVSMARRAKESLRESSIIRNNPGFALGSIDRPLEQLVPAQGMASDMDAKNLSQVPEAAFDSDLEVQVFATSPRPAIGRRLFVSHDRATPAYRHSTGGVVVAAHDQFYQLTVGHITDVQDGTQISSSTDLDACSFDGQSDIEDEDESSIFEQNMRRASMSFFDLSGDESWDIETRSSASNTINGGSPACTDYITTNSDATGNFNHGQDEVPESPPLIRVGTIALHCRGGGNPNLDYALVSIQIPQGGPINQITLNSGEDSKYLQVHDVCDVGHEERRVIAVTGSGGMMTGVLIPGTTFVGRANQQQPQKLRVVQLDGVVAEGDSGTPVIDESSGDLYGHMVSGCPGTRVAYIVAATDVFDDLRTQLHGDVSIPSSRKIQKLPMRPLNVKRKTRNPNKPRKRQARSTRCKESSHTGTTSTLHSKETRSGTENGWHQDKGHIISIFESWDPAFFQPKKRLLALHLENQPYIGNLDCLDDDVGDPVFFFMHHVEDPQHRSFKTKDTTAFLSDISLTRFLYQDYQDEKPLALLDERCSDGETSKSRVGRGPLTALQLYRELSKPRFRQVSTEQSELDEEPDADRRVIYISNLDLRSITALVATASMSHIFALRSMIEKHLAQRSSIQTTISAHGLPFFQLDLHLPFFVWIERETPFEDQRRTADGKSLRKVTDVSFLSRAPVDSVTRDYLCEAQLSVMVMGLDNRRWTAYGFIDTYFAPDSSEDAMAFNDEDMIDIKPDPLARGILDHNLPLLDPMDYFLAVLETRMVQLEQEWRDLTNQVELKVERYINDHDSHTFRDRETSLDATDIYWVFQWTTRTMNLLRMLQQNISEMIFQWDEFMKDGIIENDAKLSTFRSRLLRSVKVSFKEMNVIARKLCALEQRCKCFLDNQKLHLLGEPARPPQQKQVKTLFTTSTVMVFYYYPAILAALILSMPSSAMPVTNPTFGSYFALTLILSTIASIAILCLSHQWDQRILTFLSRVFEPKRERTQMATDLESPLVARGWMSLNRFLVWWKKDDAGNRGIELGRYPQTTYGVGV</sequence>
<organism evidence="3 4">
    <name type="scientific">Thelonectria olida</name>
    <dbReference type="NCBI Taxonomy" id="1576542"/>
    <lineage>
        <taxon>Eukaryota</taxon>
        <taxon>Fungi</taxon>
        <taxon>Dikarya</taxon>
        <taxon>Ascomycota</taxon>
        <taxon>Pezizomycotina</taxon>
        <taxon>Sordariomycetes</taxon>
        <taxon>Hypocreomycetidae</taxon>
        <taxon>Hypocreales</taxon>
        <taxon>Nectriaceae</taxon>
        <taxon>Thelonectria</taxon>
    </lineage>
</organism>
<dbReference type="AlphaFoldDB" id="A0A9P8VU76"/>
<keyword evidence="2" id="KW-0812">Transmembrane</keyword>
<feature type="transmembrane region" description="Helical" evidence="2">
    <location>
        <begin position="1026"/>
        <end position="1047"/>
    </location>
</feature>
<evidence type="ECO:0000313" key="4">
    <source>
        <dbReference type="Proteomes" id="UP000777438"/>
    </source>
</evidence>
<keyword evidence="2" id="KW-1133">Transmembrane helix</keyword>
<feature type="region of interest" description="Disordered" evidence="1">
    <location>
        <begin position="457"/>
        <end position="517"/>
    </location>
</feature>
<keyword evidence="2" id="KW-0472">Membrane</keyword>
<accession>A0A9P8VU76</accession>
<gene>
    <name evidence="3" type="ORF">B0T10DRAFT_585437</name>
</gene>
<evidence type="ECO:0000313" key="3">
    <source>
        <dbReference type="EMBL" id="KAH6876357.1"/>
    </source>
</evidence>
<name>A0A9P8VU76_9HYPO</name>
<feature type="transmembrane region" description="Helical" evidence="2">
    <location>
        <begin position="991"/>
        <end position="1014"/>
    </location>
</feature>
<feature type="compositionally biased region" description="Basic residues" evidence="1">
    <location>
        <begin position="471"/>
        <end position="490"/>
    </location>
</feature>
<dbReference type="EMBL" id="JAGPYM010000035">
    <property type="protein sequence ID" value="KAH6876357.1"/>
    <property type="molecule type" value="Genomic_DNA"/>
</dbReference>
<protein>
    <submittedName>
        <fullName evidence="3">Uncharacterized protein</fullName>
    </submittedName>
</protein>
<keyword evidence="4" id="KW-1185">Reference proteome</keyword>
<proteinExistence type="predicted"/>
<comment type="caution">
    <text evidence="3">The sequence shown here is derived from an EMBL/GenBank/DDBJ whole genome shotgun (WGS) entry which is preliminary data.</text>
</comment>
<dbReference type="OrthoDB" id="409136at2759"/>
<evidence type="ECO:0000256" key="2">
    <source>
        <dbReference type="SAM" id="Phobius"/>
    </source>
</evidence>